<dbReference type="Pfam" id="PF01580">
    <property type="entry name" value="FtsK_SpoIIIE"/>
    <property type="match status" value="1"/>
</dbReference>
<feature type="binding site" evidence="3">
    <location>
        <begin position="292"/>
        <end position="299"/>
    </location>
    <ligand>
        <name>ATP</name>
        <dbReference type="ChEBI" id="CHEBI:30616"/>
    </ligand>
</feature>
<dbReference type="EMBL" id="JAKGCU010000001">
    <property type="protein sequence ID" value="MCF3937182.1"/>
    <property type="molecule type" value="Genomic_DNA"/>
</dbReference>
<dbReference type="InterPro" id="IPR050206">
    <property type="entry name" value="FtsK/SpoIIIE/SftA"/>
</dbReference>
<gene>
    <name evidence="7" type="ORF">L1892_02145</name>
</gene>
<dbReference type="InterPro" id="IPR002543">
    <property type="entry name" value="FtsK_dom"/>
</dbReference>
<evidence type="ECO:0000256" key="2">
    <source>
        <dbReference type="ARBA" id="ARBA00022840"/>
    </source>
</evidence>
<reference evidence="7" key="1">
    <citation type="submission" date="2022-01" db="EMBL/GenBank/DDBJ databases">
        <title>Gordonia xiamenensis sp. nov., isolated from surface seawater in Xiamen.</title>
        <authorList>
            <person name="He Y.F."/>
        </authorList>
    </citation>
    <scope>NUCLEOTIDE SEQUENCE</scope>
    <source>
        <strain evidence="7">GW1C4-4</strain>
    </source>
</reference>
<dbReference type="PANTHER" id="PTHR22683">
    <property type="entry name" value="SPORULATION PROTEIN RELATED"/>
    <property type="match status" value="1"/>
</dbReference>
<feature type="transmembrane region" description="Helical" evidence="5">
    <location>
        <begin position="65"/>
        <end position="82"/>
    </location>
</feature>
<protein>
    <submittedName>
        <fullName evidence="7">Type IV secretory system conjugative DNA transfer family protein</fullName>
    </submittedName>
</protein>
<evidence type="ECO:0000256" key="3">
    <source>
        <dbReference type="PROSITE-ProRule" id="PRU00289"/>
    </source>
</evidence>
<dbReference type="RefSeq" id="WP_235721787.1">
    <property type="nucleotide sequence ID" value="NZ_JAKGCU010000001.1"/>
</dbReference>
<dbReference type="Gene3D" id="3.40.50.300">
    <property type="entry name" value="P-loop containing nucleotide triphosphate hydrolases"/>
    <property type="match status" value="1"/>
</dbReference>
<keyword evidence="8" id="KW-1185">Reference proteome</keyword>
<dbReference type="CDD" id="cd01127">
    <property type="entry name" value="TrwB_TraG_TraD_VirD4"/>
    <property type="match status" value="1"/>
</dbReference>
<accession>A0ABS9DD86</accession>
<dbReference type="PANTHER" id="PTHR22683:SF41">
    <property type="entry name" value="DNA TRANSLOCASE FTSK"/>
    <property type="match status" value="1"/>
</dbReference>
<comment type="caution">
    <text evidence="7">The sequence shown here is derived from an EMBL/GenBank/DDBJ whole genome shotgun (WGS) entry which is preliminary data.</text>
</comment>
<evidence type="ECO:0000256" key="5">
    <source>
        <dbReference type="SAM" id="Phobius"/>
    </source>
</evidence>
<evidence type="ECO:0000313" key="8">
    <source>
        <dbReference type="Proteomes" id="UP001108089"/>
    </source>
</evidence>
<feature type="region of interest" description="Disordered" evidence="4">
    <location>
        <begin position="543"/>
        <end position="584"/>
    </location>
</feature>
<dbReference type="PROSITE" id="PS50901">
    <property type="entry name" value="FTSK"/>
    <property type="match status" value="1"/>
</dbReference>
<dbReference type="Proteomes" id="UP001108089">
    <property type="component" value="Unassembled WGS sequence"/>
</dbReference>
<dbReference type="InterPro" id="IPR027417">
    <property type="entry name" value="P-loop_NTPase"/>
</dbReference>
<name>A0ABS9DD86_9ACTN</name>
<keyword evidence="2 3" id="KW-0067">ATP-binding</keyword>
<keyword evidence="1 3" id="KW-0547">Nucleotide-binding</keyword>
<evidence type="ECO:0000256" key="1">
    <source>
        <dbReference type="ARBA" id="ARBA00022741"/>
    </source>
</evidence>
<sequence length="584" mass="62855">MTNYYEHNALVDTPSERILLWFAKIRWGQRSVGQGGVPPYGPLAGWDQHTPVSWRNTRNARRFDPAFPLILAALGIIPTMILGTMMSIVLAGSLIGAVIGPAAWVIAQGIRWHRRRSDPKWARAKRSYLARRTWSMAMLHNGLLGMSLDPRKADIVPGIKFGSLKAAGIATHSRPALQISGGAGITGYTVDLPQLGGIDRAAIERAREGIAATVGARILRVEPPIVTDTGRAFSVRCTVLSHDPTQVSLPFDEGDLDSVNLAKVRIGHDDKGRNTAIPLILSDGARHAMIAGQTRSGKSSLVHGIILQAAAAGAKVFIGDLKGELALPYAAAHVGAGYAGAPDEMRDLLGHVISIMDRRNSTDRHDRSPILVVLDELSSVPVSGPGASKVPETREVVSEIWSRIGTLAKKAASANISLILVGQVLNAAVMGGTDIRDQIATRIQLRAREYTTVMMTLGVDQGTAQEIVDHFRGLSAQEGSNRVSGVGFLDFDGAPGYFGIRTSYLETQSDPDHPLGIPHRIIDLAESLHHRDEPELPSSVLAAVGRSDAPTPTPDDFSDFDLDPVDPEQVTPDLFDFEMEGHRP</sequence>
<proteinExistence type="predicted"/>
<evidence type="ECO:0000259" key="6">
    <source>
        <dbReference type="PROSITE" id="PS50901"/>
    </source>
</evidence>
<evidence type="ECO:0000313" key="7">
    <source>
        <dbReference type="EMBL" id="MCF3937182.1"/>
    </source>
</evidence>
<dbReference type="SUPFAM" id="SSF52540">
    <property type="entry name" value="P-loop containing nucleoside triphosphate hydrolases"/>
    <property type="match status" value="1"/>
</dbReference>
<evidence type="ECO:0000256" key="4">
    <source>
        <dbReference type="SAM" id="MobiDB-lite"/>
    </source>
</evidence>
<keyword evidence="5" id="KW-1133">Transmembrane helix</keyword>
<feature type="domain" description="FtsK" evidence="6">
    <location>
        <begin position="276"/>
        <end position="454"/>
    </location>
</feature>
<keyword evidence="5" id="KW-0812">Transmembrane</keyword>
<keyword evidence="5" id="KW-0472">Membrane</keyword>
<organism evidence="7 8">
    <name type="scientific">Gordonia tangerina</name>
    <dbReference type="NCBI Taxonomy" id="2911060"/>
    <lineage>
        <taxon>Bacteria</taxon>
        <taxon>Bacillati</taxon>
        <taxon>Actinomycetota</taxon>
        <taxon>Actinomycetes</taxon>
        <taxon>Mycobacteriales</taxon>
        <taxon>Gordoniaceae</taxon>
        <taxon>Gordonia</taxon>
    </lineage>
</organism>
<feature type="compositionally biased region" description="Acidic residues" evidence="4">
    <location>
        <begin position="556"/>
        <end position="566"/>
    </location>
</feature>